<dbReference type="Proteomes" id="UP000521017">
    <property type="component" value="Unassembled WGS sequence"/>
</dbReference>
<dbReference type="InterPro" id="IPR013154">
    <property type="entry name" value="ADH-like_N"/>
</dbReference>
<dbReference type="Gene3D" id="3.90.180.10">
    <property type="entry name" value="Medium-chain alcohol dehydrogenases, catalytic domain"/>
    <property type="match status" value="1"/>
</dbReference>
<dbReference type="RefSeq" id="WP_184628452.1">
    <property type="nucleotide sequence ID" value="NZ_JACHCC010000012.1"/>
</dbReference>
<accession>A0A7X0J951</accession>
<dbReference type="InterPro" id="IPR051603">
    <property type="entry name" value="Zinc-ADH_QOR/CCCR"/>
</dbReference>
<dbReference type="SUPFAM" id="SSF51735">
    <property type="entry name" value="NAD(P)-binding Rossmann-fold domains"/>
    <property type="match status" value="1"/>
</dbReference>
<reference evidence="3 4" key="1">
    <citation type="submission" date="2020-08" db="EMBL/GenBank/DDBJ databases">
        <title>Genomic Encyclopedia of Type Strains, Phase IV (KMG-V): Genome sequencing to study the core and pangenomes of soil and plant-associated prokaryotes.</title>
        <authorList>
            <person name="Whitman W."/>
        </authorList>
    </citation>
    <scope>NUCLEOTIDE SEQUENCE [LARGE SCALE GENOMIC DNA]</scope>
    <source>
        <strain evidence="3 4">M2T3</strain>
    </source>
</reference>
<dbReference type="InterPro" id="IPR020843">
    <property type="entry name" value="ER"/>
</dbReference>
<evidence type="ECO:0000259" key="2">
    <source>
        <dbReference type="SMART" id="SM00829"/>
    </source>
</evidence>
<dbReference type="PANTHER" id="PTHR44154">
    <property type="entry name" value="QUINONE OXIDOREDUCTASE"/>
    <property type="match status" value="1"/>
</dbReference>
<dbReference type="SMART" id="SM00829">
    <property type="entry name" value="PKS_ER"/>
    <property type="match status" value="1"/>
</dbReference>
<evidence type="ECO:0000313" key="3">
    <source>
        <dbReference type="EMBL" id="MBB6502197.1"/>
    </source>
</evidence>
<name>A0A7X0J951_9SPHI</name>
<feature type="domain" description="Enoyl reductase (ER)" evidence="2">
    <location>
        <begin position="11"/>
        <end position="313"/>
    </location>
</feature>
<comment type="caution">
    <text evidence="3">The sequence shown here is derived from an EMBL/GenBank/DDBJ whole genome shotgun (WGS) entry which is preliminary data.</text>
</comment>
<dbReference type="InterPro" id="IPR013149">
    <property type="entry name" value="ADH-like_C"/>
</dbReference>
<dbReference type="SUPFAM" id="SSF50129">
    <property type="entry name" value="GroES-like"/>
    <property type="match status" value="1"/>
</dbReference>
<organism evidence="3 4">
    <name type="scientific">Pedobacter cryoconitis</name>
    <dbReference type="NCBI Taxonomy" id="188932"/>
    <lineage>
        <taxon>Bacteria</taxon>
        <taxon>Pseudomonadati</taxon>
        <taxon>Bacteroidota</taxon>
        <taxon>Sphingobacteriia</taxon>
        <taxon>Sphingobacteriales</taxon>
        <taxon>Sphingobacteriaceae</taxon>
        <taxon>Pedobacter</taxon>
    </lineage>
</organism>
<protein>
    <submittedName>
        <fullName evidence="3">NADPH:quinone reductase-like Zn-dependent oxidoreductase</fullName>
    </submittedName>
</protein>
<gene>
    <name evidence="3" type="ORF">HDF25_004374</name>
</gene>
<dbReference type="InterPro" id="IPR036291">
    <property type="entry name" value="NAD(P)-bd_dom_sf"/>
</dbReference>
<evidence type="ECO:0000313" key="4">
    <source>
        <dbReference type="Proteomes" id="UP000521017"/>
    </source>
</evidence>
<dbReference type="Pfam" id="PF08240">
    <property type="entry name" value="ADH_N"/>
    <property type="match status" value="1"/>
</dbReference>
<dbReference type="EMBL" id="JACHCC010000012">
    <property type="protein sequence ID" value="MBB6502197.1"/>
    <property type="molecule type" value="Genomic_DNA"/>
</dbReference>
<dbReference type="InterPro" id="IPR011032">
    <property type="entry name" value="GroES-like_sf"/>
</dbReference>
<dbReference type="AlphaFoldDB" id="A0A7X0J951"/>
<dbReference type="Gene3D" id="3.40.50.720">
    <property type="entry name" value="NAD(P)-binding Rossmann-like Domain"/>
    <property type="match status" value="1"/>
</dbReference>
<keyword evidence="1" id="KW-0521">NADP</keyword>
<evidence type="ECO:0000256" key="1">
    <source>
        <dbReference type="ARBA" id="ARBA00022857"/>
    </source>
</evidence>
<proteinExistence type="predicted"/>
<dbReference type="PANTHER" id="PTHR44154:SF1">
    <property type="entry name" value="QUINONE OXIDOREDUCTASE"/>
    <property type="match status" value="1"/>
</dbReference>
<sequence>MKAITVEVFKGNPALTEIPKPVLKPGQILVKLKAAGLNPTDWKIADGLLDGKMKHVFPLILGVDGAGVVEAIGEGVSLFKTGDKIYGQFLHQPVGEGTYAEYIAVPETAIITRIPKGLSFEQAAALPVAGMTAFQLVRELHLIRGQTVLIVGATGGVGTFATLFANLNGFNVLATARGEAAEKGIKKLGAKVTFDYTQGDLVEQVKRAYPDGVDALIDLVSDAAAFDHLSGVVKPGGVALTTVFTADPEKLKAKNLKGGNFEVKGSVSVLESVNEMIEVAENISIPIQQVSLEEAPEALARSKEGRALGKTVIVI</sequence>
<dbReference type="Pfam" id="PF00107">
    <property type="entry name" value="ADH_zinc_N"/>
    <property type="match status" value="1"/>
</dbReference>
<dbReference type="GO" id="GO:0016491">
    <property type="term" value="F:oxidoreductase activity"/>
    <property type="evidence" value="ECO:0007669"/>
    <property type="project" value="InterPro"/>
</dbReference>
<dbReference type="CDD" id="cd05289">
    <property type="entry name" value="MDR_like_2"/>
    <property type="match status" value="1"/>
</dbReference>